<dbReference type="RefSeq" id="XP_018380971.1">
    <property type="nucleotide sequence ID" value="XM_018525963.1"/>
</dbReference>
<gene>
    <name evidence="1" type="ORF">CC77DRAFT_1024911</name>
</gene>
<organism evidence="1 2">
    <name type="scientific">Alternaria alternata</name>
    <name type="common">Alternaria rot fungus</name>
    <name type="synonym">Torula alternata</name>
    <dbReference type="NCBI Taxonomy" id="5599"/>
    <lineage>
        <taxon>Eukaryota</taxon>
        <taxon>Fungi</taxon>
        <taxon>Dikarya</taxon>
        <taxon>Ascomycota</taxon>
        <taxon>Pezizomycotina</taxon>
        <taxon>Dothideomycetes</taxon>
        <taxon>Pleosporomycetidae</taxon>
        <taxon>Pleosporales</taxon>
        <taxon>Pleosporineae</taxon>
        <taxon>Pleosporaceae</taxon>
        <taxon>Alternaria</taxon>
        <taxon>Alternaria sect. Alternaria</taxon>
        <taxon>Alternaria alternata complex</taxon>
    </lineage>
</organism>
<sequence>MQQLPPRPRCVMNVTFTTPRISQTSTAAILRYPRTSTRSVYDCGCITTPAVPAAFRAIGTW</sequence>
<dbReference type="Proteomes" id="UP000077248">
    <property type="component" value="Unassembled WGS sequence"/>
</dbReference>
<accession>A0A177D8P1</accession>
<protein>
    <submittedName>
        <fullName evidence="1">Uncharacterized protein</fullName>
    </submittedName>
</protein>
<keyword evidence="2" id="KW-1185">Reference proteome</keyword>
<dbReference type="GeneID" id="29111557"/>
<evidence type="ECO:0000313" key="2">
    <source>
        <dbReference type="Proteomes" id="UP000077248"/>
    </source>
</evidence>
<dbReference type="VEuPathDB" id="FungiDB:CC77DRAFT_1024911"/>
<reference evidence="1 2" key="1">
    <citation type="submission" date="2016-05" db="EMBL/GenBank/DDBJ databases">
        <title>Comparative analysis of secretome profiles of manganese(II)-oxidizing ascomycete fungi.</title>
        <authorList>
            <consortium name="DOE Joint Genome Institute"/>
            <person name="Zeiner C.A."/>
            <person name="Purvine S.O."/>
            <person name="Zink E.M."/>
            <person name="Wu S."/>
            <person name="Pasa-Tolic L."/>
            <person name="Chaput D.L."/>
            <person name="Haridas S."/>
            <person name="Grigoriev I.V."/>
            <person name="Santelli C.M."/>
            <person name="Hansel C.M."/>
        </authorList>
    </citation>
    <scope>NUCLEOTIDE SEQUENCE [LARGE SCALE GENOMIC DNA]</scope>
    <source>
        <strain evidence="1 2">SRC1lrK2f</strain>
    </source>
</reference>
<name>A0A177D8P1_ALTAL</name>
<evidence type="ECO:0000313" key="1">
    <source>
        <dbReference type="EMBL" id="OAG15550.1"/>
    </source>
</evidence>
<dbReference type="KEGG" id="aalt:CC77DRAFT_1024911"/>
<dbReference type="EMBL" id="KV441493">
    <property type="protein sequence ID" value="OAG15550.1"/>
    <property type="molecule type" value="Genomic_DNA"/>
</dbReference>
<proteinExistence type="predicted"/>
<dbReference type="AlphaFoldDB" id="A0A177D8P1"/>